<evidence type="ECO:0000256" key="1">
    <source>
        <dbReference type="SAM" id="SignalP"/>
    </source>
</evidence>
<proteinExistence type="predicted"/>
<sequence length="249" mass="28159">MITRKLKGFIVCLSVLFAACQSPSQPSRSFPSDSIALTGVISQGGHQYYFSPCDSHQQWLLELPTSHWQSHFRSPQAQPGAFYVQGHLKASSVVSQSDITLVATQLTPIHSTASPSMPCHASTRFRSKDEPLVGHYQTQLKQGEHTYITLALRADHSAQEQYFHVDSERPSTEQTDTHPSFILHNRGFWQRLSANKVEVVMTLIQDQRAVLRRVYHTHNGVLTTQTESINHQEFAIHPALIFYPTREPQ</sequence>
<dbReference type="EMBL" id="CP162601">
    <property type="protein sequence ID" value="XDK24997.1"/>
    <property type="molecule type" value="Genomic_DNA"/>
</dbReference>
<keyword evidence="1" id="KW-0732">Signal</keyword>
<accession>A0AB39HC27</accession>
<name>A0AB39HC27_9VIBR</name>
<evidence type="ECO:0000313" key="2">
    <source>
        <dbReference type="EMBL" id="XDK24997.1"/>
    </source>
</evidence>
<dbReference type="KEGG" id="vih:AB0763_12730"/>
<organism evidence="2">
    <name type="scientific">Vibrio sp. HB236076</name>
    <dbReference type="NCBI Taxonomy" id="3232307"/>
    <lineage>
        <taxon>Bacteria</taxon>
        <taxon>Pseudomonadati</taxon>
        <taxon>Pseudomonadota</taxon>
        <taxon>Gammaproteobacteria</taxon>
        <taxon>Vibrionales</taxon>
        <taxon>Vibrionaceae</taxon>
        <taxon>Vibrio</taxon>
    </lineage>
</organism>
<gene>
    <name evidence="2" type="ORF">AB0763_12730</name>
</gene>
<protein>
    <recommendedName>
        <fullName evidence="3">DUF1481 domain-containing protein</fullName>
    </recommendedName>
</protein>
<dbReference type="PROSITE" id="PS51257">
    <property type="entry name" value="PROKAR_LIPOPROTEIN"/>
    <property type="match status" value="1"/>
</dbReference>
<reference evidence="2" key="1">
    <citation type="submission" date="2024-07" db="EMBL/GenBank/DDBJ databases">
        <title>Genome Analysis of a Potential Novel Vibrio Species Secreting pH- and Thermo-stable Alginate Lyase and its Application in Producing Alginate Oligosaccharides.</title>
        <authorList>
            <person name="Huang H."/>
            <person name="Bao K."/>
        </authorList>
    </citation>
    <scope>NUCLEOTIDE SEQUENCE</scope>
    <source>
        <strain evidence="2">HB236076</strain>
    </source>
</reference>
<evidence type="ECO:0008006" key="3">
    <source>
        <dbReference type="Google" id="ProtNLM"/>
    </source>
</evidence>
<feature type="chain" id="PRO_5044246641" description="DUF1481 domain-containing protein" evidence="1">
    <location>
        <begin position="25"/>
        <end position="249"/>
    </location>
</feature>
<feature type="signal peptide" evidence="1">
    <location>
        <begin position="1"/>
        <end position="24"/>
    </location>
</feature>
<dbReference type="AlphaFoldDB" id="A0AB39HC27"/>
<dbReference type="RefSeq" id="WP_306102315.1">
    <property type="nucleotide sequence ID" value="NZ_CP162601.1"/>
</dbReference>